<feature type="coiled-coil region" evidence="1">
    <location>
        <begin position="105"/>
        <end position="132"/>
    </location>
</feature>
<sequence>MPPKKATNVVVEVPSCPICAEAYTSHLRKKVECNGCHKECCIKCVEQYMLSSIEDPHCMHCRAAWTRSFLNTICSATFLNKTYYAWRQTILVNREKSFLPGYQLAAEREMRVRDLKKEENELNKAYAEIEKEFYAKLSVIQKQRGTIGRRIYNIQMGRPEAGETGSNSSSSPSPVVSRFVRRCTAADCNGFLSSVWKCGICHVWVCPDCFEVKGLDKDSAHTCTADNLATAALLRKDTKPCPSCGEMISKIDGCFAGDTPVLGWDGKVVLAKNIKVGDLLIGDNGSPRTVQTVCTGEDELYEVSQTNGMTYTVNSKHKLALKFSGDRVKYWSDSNNSWKIRWFDHTTLEMKTKQIKITSDISNEKASTLIDEFRSTLNFPDVVEIVIDDYMKLPESTKKNLMGFKSQGVSWPSIPVDIDPYLIGLYIGDGIHTGEAFAINANRDPEILQYLLDWCESHNAELCHEAPYKFCVRGRGRGLGRKAIGHGATSADCSACKEVPCSLCDLPDKPYSNILERERSNPLKTLLDKYDLIHNKHIPTDYMINDRQTRLAVLAGLIDTDGYLSNDGKRISISQSKETIGKQIEFLARSLGFTVTTRTLEKKAISINGSVVKDYADHFGINISGDSLHEIPTRVLRKKCVASETNKDSLRTGIHVKSIGKGSYYGWSLNDNKRFILSDFTVARNCDQMWCTACHSPFSWTTGQAIKTGHVHNPHYFAWLAKGGQQTAAHPGFVPCGGFPNPYHVQSALEKLTKLERVDLQQILRICLHMTDVERHRYERHLNPVNNEDMGVKYLLKEADEEDWKGVLGRREKERLKSNEIRDILDGFNGAAIDLFRRIDVAKKYTREEALDLVASLRLELDALRQFTFQAMTDVSKIFNCSVPFINEKWEVVHGKVSDLARKAKAAEEAAAKKALEAAAAASGAANVAANV</sequence>
<dbReference type="Gene3D" id="3.10.28.10">
    <property type="entry name" value="Homing endonucleases"/>
    <property type="match status" value="1"/>
</dbReference>
<reference evidence="3" key="1">
    <citation type="journal article" date="2020" name="Nature">
        <title>Giant virus diversity and host interactions through global metagenomics.</title>
        <authorList>
            <person name="Schulz F."/>
            <person name="Roux S."/>
            <person name="Paez-Espino D."/>
            <person name="Jungbluth S."/>
            <person name="Walsh D.A."/>
            <person name="Denef V.J."/>
            <person name="McMahon K.D."/>
            <person name="Konstantinidis K.T."/>
            <person name="Eloe-Fadrosh E.A."/>
            <person name="Kyrpides N.C."/>
            <person name="Woyke T."/>
        </authorList>
    </citation>
    <scope>NUCLEOTIDE SEQUENCE</scope>
    <source>
        <strain evidence="3">GVMAG-M-3300023174-176</strain>
    </source>
</reference>
<dbReference type="InterPro" id="IPR007869">
    <property type="entry name" value="Homing_endonuc_PI-Sce"/>
</dbReference>
<name>A0A6C0DES2_9ZZZZ</name>
<dbReference type="Gene3D" id="2.170.16.10">
    <property type="entry name" value="Hedgehog/Intein (Hint) domain"/>
    <property type="match status" value="1"/>
</dbReference>
<accession>A0A6C0DES2</accession>
<organism evidence="3">
    <name type="scientific">viral metagenome</name>
    <dbReference type="NCBI Taxonomy" id="1070528"/>
    <lineage>
        <taxon>unclassified sequences</taxon>
        <taxon>metagenomes</taxon>
        <taxon>organismal metagenomes</taxon>
    </lineage>
</organism>
<evidence type="ECO:0000259" key="2">
    <source>
        <dbReference type="PROSITE" id="PS50819"/>
    </source>
</evidence>
<dbReference type="AlphaFoldDB" id="A0A6C0DES2"/>
<evidence type="ECO:0000256" key="1">
    <source>
        <dbReference type="SAM" id="Coils"/>
    </source>
</evidence>
<proteinExistence type="predicted"/>
<dbReference type="Pfam" id="PF05204">
    <property type="entry name" value="Hom_end"/>
    <property type="match status" value="1"/>
</dbReference>
<dbReference type="GO" id="GO:0003677">
    <property type="term" value="F:DNA binding"/>
    <property type="evidence" value="ECO:0007669"/>
    <property type="project" value="InterPro"/>
</dbReference>
<dbReference type="InterPro" id="IPR036844">
    <property type="entry name" value="Hint_dom_sf"/>
</dbReference>
<dbReference type="PROSITE" id="PS50819">
    <property type="entry name" value="INTEIN_ENDONUCLEASE"/>
    <property type="match status" value="1"/>
</dbReference>
<dbReference type="SUPFAM" id="SSF51294">
    <property type="entry name" value="Hedgehog/intein (Hint) domain"/>
    <property type="match status" value="1"/>
</dbReference>
<evidence type="ECO:0000313" key="3">
    <source>
        <dbReference type="EMBL" id="QHT15448.1"/>
    </source>
</evidence>
<dbReference type="GO" id="GO:0004519">
    <property type="term" value="F:endonuclease activity"/>
    <property type="evidence" value="ECO:0007669"/>
    <property type="project" value="InterPro"/>
</dbReference>
<dbReference type="InterPro" id="IPR027434">
    <property type="entry name" value="Homing_endonucl"/>
</dbReference>
<dbReference type="SUPFAM" id="SSF55608">
    <property type="entry name" value="Homing endonucleases"/>
    <property type="match status" value="1"/>
</dbReference>
<feature type="domain" description="DOD-type homing endonuclease" evidence="2">
    <location>
        <begin position="422"/>
        <end position="593"/>
    </location>
</feature>
<dbReference type="EMBL" id="MN739613">
    <property type="protein sequence ID" value="QHT15448.1"/>
    <property type="molecule type" value="Genomic_DNA"/>
</dbReference>
<dbReference type="InterPro" id="IPR007868">
    <property type="entry name" value="Hom_end_hint"/>
</dbReference>
<dbReference type="GO" id="GO:0030908">
    <property type="term" value="P:protein splicing"/>
    <property type="evidence" value="ECO:0007669"/>
    <property type="project" value="InterPro"/>
</dbReference>
<protein>
    <recommendedName>
        <fullName evidence="2">DOD-type homing endonuclease domain-containing protein</fullName>
    </recommendedName>
</protein>
<dbReference type="InterPro" id="IPR004042">
    <property type="entry name" value="Intein_endonuc_central"/>
</dbReference>
<keyword evidence="1" id="KW-0175">Coiled coil</keyword>
<dbReference type="Pfam" id="PF05203">
    <property type="entry name" value="Hom_end_hint"/>
    <property type="match status" value="1"/>
</dbReference>